<organism evidence="3 4">
    <name type="scientific">Mesobacillus foraminis</name>
    <dbReference type="NCBI Taxonomy" id="279826"/>
    <lineage>
        <taxon>Bacteria</taxon>
        <taxon>Bacillati</taxon>
        <taxon>Bacillota</taxon>
        <taxon>Bacilli</taxon>
        <taxon>Bacillales</taxon>
        <taxon>Bacillaceae</taxon>
        <taxon>Mesobacillus</taxon>
    </lineage>
</organism>
<evidence type="ECO:0000256" key="1">
    <source>
        <dbReference type="ARBA" id="ARBA00006056"/>
    </source>
</evidence>
<dbReference type="AlphaFoldDB" id="A0A4V2RCJ0"/>
<dbReference type="SUPFAM" id="SSF89733">
    <property type="entry name" value="L-sulfolactate dehydrogenase-like"/>
    <property type="match status" value="1"/>
</dbReference>
<dbReference type="EMBL" id="SLVV01000013">
    <property type="protein sequence ID" value="TCN21090.1"/>
    <property type="molecule type" value="Genomic_DNA"/>
</dbReference>
<accession>A0A4V2RCJ0</accession>
<dbReference type="GO" id="GO:0016491">
    <property type="term" value="F:oxidoreductase activity"/>
    <property type="evidence" value="ECO:0007669"/>
    <property type="project" value="UniProtKB-KW"/>
</dbReference>
<dbReference type="Proteomes" id="UP000295689">
    <property type="component" value="Unassembled WGS sequence"/>
</dbReference>
<evidence type="ECO:0000313" key="4">
    <source>
        <dbReference type="Proteomes" id="UP000295689"/>
    </source>
</evidence>
<dbReference type="PANTHER" id="PTHR11091">
    <property type="entry name" value="OXIDOREDUCTASE-RELATED"/>
    <property type="match status" value="1"/>
</dbReference>
<sequence>MLWSGNDTVLLDSHYSAGQVVATKAMDIAIEKAREFGIAAVSVKNSNHFGIAAHYA</sequence>
<dbReference type="InterPro" id="IPR043143">
    <property type="entry name" value="Mal/L-sulf/L-lact_DH-like_NADP"/>
</dbReference>
<dbReference type="Pfam" id="PF02615">
    <property type="entry name" value="Ldh_2"/>
    <property type="match status" value="1"/>
</dbReference>
<dbReference type="InterPro" id="IPR003767">
    <property type="entry name" value="Malate/L-lactate_DH-like"/>
</dbReference>
<keyword evidence="2" id="KW-0560">Oxidoreductase</keyword>
<reference evidence="3 4" key="1">
    <citation type="journal article" date="2015" name="Stand. Genomic Sci.">
        <title>Genomic Encyclopedia of Bacterial and Archaeal Type Strains, Phase III: the genomes of soil and plant-associated and newly described type strains.</title>
        <authorList>
            <person name="Whitman W.B."/>
            <person name="Woyke T."/>
            <person name="Klenk H.P."/>
            <person name="Zhou Y."/>
            <person name="Lilburn T.G."/>
            <person name="Beck B.J."/>
            <person name="De Vos P."/>
            <person name="Vandamme P."/>
            <person name="Eisen J.A."/>
            <person name="Garrity G."/>
            <person name="Hugenholtz P."/>
            <person name="Kyrpides N.C."/>
        </authorList>
    </citation>
    <scope>NUCLEOTIDE SEQUENCE [LARGE SCALE GENOMIC DNA]</scope>
    <source>
        <strain evidence="3 4">CV53</strain>
    </source>
</reference>
<comment type="similarity">
    <text evidence="1">Belongs to the LDH2/MDH2 oxidoreductase family.</text>
</comment>
<proteinExistence type="inferred from homology"/>
<dbReference type="RefSeq" id="WP_132010719.1">
    <property type="nucleotide sequence ID" value="NZ_JABUHM010000010.1"/>
</dbReference>
<dbReference type="Gene3D" id="3.30.1370.60">
    <property type="entry name" value="Hypothetical oxidoreductase yiak, domain 2"/>
    <property type="match status" value="1"/>
</dbReference>
<name>A0A4V2RCJ0_9BACI</name>
<comment type="caution">
    <text evidence="3">The sequence shown here is derived from an EMBL/GenBank/DDBJ whole genome shotgun (WGS) entry which is preliminary data.</text>
</comment>
<protein>
    <submittedName>
        <fullName evidence="3">Malate/lactate dehydrogenase-like protein</fullName>
    </submittedName>
</protein>
<evidence type="ECO:0000256" key="2">
    <source>
        <dbReference type="ARBA" id="ARBA00023002"/>
    </source>
</evidence>
<dbReference type="PANTHER" id="PTHR11091:SF0">
    <property type="entry name" value="MALATE DEHYDROGENASE"/>
    <property type="match status" value="1"/>
</dbReference>
<gene>
    <name evidence="3" type="ORF">EV146_11314</name>
</gene>
<keyword evidence="4" id="KW-1185">Reference proteome</keyword>
<dbReference type="InterPro" id="IPR036111">
    <property type="entry name" value="Mal/L-sulfo/L-lacto_DH-like_sf"/>
</dbReference>
<evidence type="ECO:0000313" key="3">
    <source>
        <dbReference type="EMBL" id="TCN21090.1"/>
    </source>
</evidence>